<reference evidence="6 7" key="1">
    <citation type="submission" date="2020-08" db="EMBL/GenBank/DDBJ databases">
        <title>Genome sequencing of Purple Non-Sulfur Bacteria from various extreme environments.</title>
        <authorList>
            <person name="Mayer M."/>
        </authorList>
    </citation>
    <scope>NUCLEOTIDE SEQUENCE [LARGE SCALE GENOMIC DNA]</scope>
    <source>
        <strain evidence="6 7">JA135</strain>
    </source>
</reference>
<evidence type="ECO:0000256" key="4">
    <source>
        <dbReference type="ARBA" id="ARBA00023163"/>
    </source>
</evidence>
<evidence type="ECO:0000259" key="5">
    <source>
        <dbReference type="Pfam" id="PF03466"/>
    </source>
</evidence>
<keyword evidence="2" id="KW-0805">Transcription regulation</keyword>
<dbReference type="AlphaFoldDB" id="A0A7W6RW25"/>
<dbReference type="GO" id="GO:0003700">
    <property type="term" value="F:DNA-binding transcription factor activity"/>
    <property type="evidence" value="ECO:0007669"/>
    <property type="project" value="TreeGrafter"/>
</dbReference>
<keyword evidence="7" id="KW-1185">Reference proteome</keyword>
<evidence type="ECO:0000256" key="3">
    <source>
        <dbReference type="ARBA" id="ARBA00023125"/>
    </source>
</evidence>
<dbReference type="GO" id="GO:0032993">
    <property type="term" value="C:protein-DNA complex"/>
    <property type="evidence" value="ECO:0007669"/>
    <property type="project" value="TreeGrafter"/>
</dbReference>
<dbReference type="EMBL" id="JACIGI010000001">
    <property type="protein sequence ID" value="MBB4284301.1"/>
    <property type="molecule type" value="Genomic_DNA"/>
</dbReference>
<organism evidence="6 7">
    <name type="scientific">Roseospira goensis</name>
    <dbReference type="NCBI Taxonomy" id="391922"/>
    <lineage>
        <taxon>Bacteria</taxon>
        <taxon>Pseudomonadati</taxon>
        <taxon>Pseudomonadota</taxon>
        <taxon>Alphaproteobacteria</taxon>
        <taxon>Rhodospirillales</taxon>
        <taxon>Rhodospirillaceae</taxon>
        <taxon>Roseospira</taxon>
    </lineage>
</organism>
<feature type="domain" description="LysR substrate-binding" evidence="5">
    <location>
        <begin position="3"/>
        <end position="193"/>
    </location>
</feature>
<evidence type="ECO:0000313" key="7">
    <source>
        <dbReference type="Proteomes" id="UP000555728"/>
    </source>
</evidence>
<gene>
    <name evidence="6" type="ORF">GGD88_000007</name>
</gene>
<dbReference type="GO" id="GO:0003677">
    <property type="term" value="F:DNA binding"/>
    <property type="evidence" value="ECO:0007669"/>
    <property type="project" value="UniProtKB-KW"/>
</dbReference>
<dbReference type="PANTHER" id="PTHR30346:SF0">
    <property type="entry name" value="HCA OPERON TRANSCRIPTIONAL ACTIVATOR HCAR"/>
    <property type="match status" value="1"/>
</dbReference>
<dbReference type="PANTHER" id="PTHR30346">
    <property type="entry name" value="TRANSCRIPTIONAL DUAL REGULATOR HCAR-RELATED"/>
    <property type="match status" value="1"/>
</dbReference>
<keyword evidence="4" id="KW-0804">Transcription</keyword>
<keyword evidence="3 6" id="KW-0238">DNA-binding</keyword>
<accession>A0A7W6RW25</accession>
<dbReference type="CDD" id="cd08414">
    <property type="entry name" value="PBP2_LTTR_aromatics_like"/>
    <property type="match status" value="1"/>
</dbReference>
<evidence type="ECO:0000256" key="1">
    <source>
        <dbReference type="ARBA" id="ARBA00009437"/>
    </source>
</evidence>
<dbReference type="Pfam" id="PF03466">
    <property type="entry name" value="LysR_substrate"/>
    <property type="match status" value="1"/>
</dbReference>
<dbReference type="SUPFAM" id="SSF53850">
    <property type="entry name" value="Periplasmic binding protein-like II"/>
    <property type="match status" value="1"/>
</dbReference>
<evidence type="ECO:0000313" key="6">
    <source>
        <dbReference type="EMBL" id="MBB4284301.1"/>
    </source>
</evidence>
<proteinExistence type="inferred from homology"/>
<protein>
    <submittedName>
        <fullName evidence="6">DNA-binding transcriptional LysR family regulator</fullName>
    </submittedName>
</protein>
<comment type="similarity">
    <text evidence="1">Belongs to the LysR transcriptional regulatory family.</text>
</comment>
<evidence type="ECO:0000256" key="2">
    <source>
        <dbReference type="ARBA" id="ARBA00023015"/>
    </source>
</evidence>
<name>A0A7W6RW25_9PROT</name>
<dbReference type="Proteomes" id="UP000555728">
    <property type="component" value="Unassembled WGS sequence"/>
</dbReference>
<dbReference type="Gene3D" id="3.40.190.10">
    <property type="entry name" value="Periplasmic binding protein-like II"/>
    <property type="match status" value="2"/>
</dbReference>
<dbReference type="InterPro" id="IPR005119">
    <property type="entry name" value="LysR_subst-bd"/>
</dbReference>
<comment type="caution">
    <text evidence="6">The sequence shown here is derived from an EMBL/GenBank/DDBJ whole genome shotgun (WGS) entry which is preliminary data.</text>
</comment>
<sequence>MVASLSCGVMRDILAEFVAQHPRVDIRAVETERSKLLTLLNDRRLDAMMAAGGFSPDVGESLEISKEKIFVAVSEESDLARKGRLSWDSVQSVPFLVSSADPGPEIHDYIIRRLAGLGRRPNVTRHGLGREGIINLVGLGLGVSLVAEHWCGVTYPGVVFREIGEEDERIPFSLVWRADNDNPALRRFVSLARIEARKAAASLSAASQRPDPLP</sequence>